<dbReference type="EC" id="3.1.3.18" evidence="4"/>
<comment type="similarity">
    <text evidence="3">Belongs to the HAD-like hydrolase superfamily. CbbY/CbbZ/Gph/YieH family.</text>
</comment>
<comment type="pathway">
    <text evidence="2">Organic acid metabolism; glycolate biosynthesis; glycolate from 2-phosphoglycolate: step 1/1.</text>
</comment>
<dbReference type="Proteomes" id="UP000005019">
    <property type="component" value="Unassembled WGS sequence"/>
</dbReference>
<dbReference type="STRING" id="1000565.METUNv1_03235"/>
<evidence type="ECO:0000256" key="3">
    <source>
        <dbReference type="ARBA" id="ARBA00006171"/>
    </source>
</evidence>
<keyword evidence="6" id="KW-1185">Reference proteome</keyword>
<evidence type="ECO:0000256" key="2">
    <source>
        <dbReference type="ARBA" id="ARBA00004818"/>
    </source>
</evidence>
<evidence type="ECO:0000256" key="4">
    <source>
        <dbReference type="ARBA" id="ARBA00013078"/>
    </source>
</evidence>
<dbReference type="eggNOG" id="COG0546">
    <property type="taxonomic scope" value="Bacteria"/>
</dbReference>
<dbReference type="SUPFAM" id="SSF56784">
    <property type="entry name" value="HAD-like"/>
    <property type="match status" value="1"/>
</dbReference>
<accession>F5RGD8</accession>
<dbReference type="SFLD" id="SFLDG01129">
    <property type="entry name" value="C1.5:_HAD__Beta-PGM__Phosphata"/>
    <property type="match status" value="1"/>
</dbReference>
<evidence type="ECO:0000256" key="1">
    <source>
        <dbReference type="ARBA" id="ARBA00000830"/>
    </source>
</evidence>
<evidence type="ECO:0000313" key="5">
    <source>
        <dbReference type="EMBL" id="EGK70330.1"/>
    </source>
</evidence>
<dbReference type="PANTHER" id="PTHR43434:SF1">
    <property type="entry name" value="PHOSPHOGLYCOLATE PHOSPHATASE"/>
    <property type="match status" value="1"/>
</dbReference>
<comment type="catalytic activity">
    <reaction evidence="1">
        <text>2-phosphoglycolate + H2O = glycolate + phosphate</text>
        <dbReference type="Rhea" id="RHEA:14369"/>
        <dbReference type="ChEBI" id="CHEBI:15377"/>
        <dbReference type="ChEBI" id="CHEBI:29805"/>
        <dbReference type="ChEBI" id="CHEBI:43474"/>
        <dbReference type="ChEBI" id="CHEBI:58033"/>
        <dbReference type="EC" id="3.1.3.18"/>
    </reaction>
</comment>
<dbReference type="PANTHER" id="PTHR43434">
    <property type="entry name" value="PHOSPHOGLYCOLATE PHOSPHATASE"/>
    <property type="match status" value="1"/>
</dbReference>
<dbReference type="InterPro" id="IPR023198">
    <property type="entry name" value="PGP-like_dom2"/>
</dbReference>
<dbReference type="EMBL" id="AFHG01000057">
    <property type="protein sequence ID" value="EGK70330.1"/>
    <property type="molecule type" value="Genomic_DNA"/>
</dbReference>
<name>F5RGD8_METUF</name>
<dbReference type="OrthoDB" id="9807630at2"/>
<dbReference type="GO" id="GO:0005829">
    <property type="term" value="C:cytosol"/>
    <property type="evidence" value="ECO:0007669"/>
    <property type="project" value="TreeGrafter"/>
</dbReference>
<reference evidence="5 6" key="1">
    <citation type="journal article" date="2011" name="J. Bacteriol.">
        <title>Genome sequence of Methyloversatilis universalis FAM5T, a methylotrophic representative of the order Rhodocyclales.</title>
        <authorList>
            <person name="Kittichotirat W."/>
            <person name="Good N.M."/>
            <person name="Hall R."/>
            <person name="Bringel F."/>
            <person name="Lajus A."/>
            <person name="Medigue C."/>
            <person name="Smalley N.E."/>
            <person name="Beck D."/>
            <person name="Bumgarner R."/>
            <person name="Vuilleumier S."/>
            <person name="Kalyuzhnaya M.G."/>
        </authorList>
    </citation>
    <scope>NUCLEOTIDE SEQUENCE [LARGE SCALE GENOMIC DNA]</scope>
    <source>
        <strain evidence="6">ATCC BAA-1314 / JCM 13912 / FAM5</strain>
    </source>
</reference>
<dbReference type="SFLD" id="SFLDS00003">
    <property type="entry name" value="Haloacid_Dehalogenase"/>
    <property type="match status" value="1"/>
</dbReference>
<organism evidence="5 6">
    <name type="scientific">Methyloversatilis universalis (strain ATCC BAA-1314 / DSM 25237 / JCM 13912 / CCUG 52030 / FAM5)</name>
    <dbReference type="NCBI Taxonomy" id="1000565"/>
    <lineage>
        <taxon>Bacteria</taxon>
        <taxon>Pseudomonadati</taxon>
        <taxon>Pseudomonadota</taxon>
        <taxon>Betaproteobacteria</taxon>
        <taxon>Nitrosomonadales</taxon>
        <taxon>Sterolibacteriaceae</taxon>
        <taxon>Methyloversatilis</taxon>
    </lineage>
</organism>
<dbReference type="InterPro" id="IPR036412">
    <property type="entry name" value="HAD-like_sf"/>
</dbReference>
<evidence type="ECO:0000313" key="6">
    <source>
        <dbReference type="Proteomes" id="UP000005019"/>
    </source>
</evidence>
<comment type="caution">
    <text evidence="5">The sequence shown here is derived from an EMBL/GenBank/DDBJ whole genome shotgun (WGS) entry which is preliminary data.</text>
</comment>
<dbReference type="InterPro" id="IPR023214">
    <property type="entry name" value="HAD_sf"/>
</dbReference>
<dbReference type="Gene3D" id="3.40.50.1000">
    <property type="entry name" value="HAD superfamily/HAD-like"/>
    <property type="match status" value="1"/>
</dbReference>
<dbReference type="Gene3D" id="1.10.150.240">
    <property type="entry name" value="Putative phosphatase, domain 2"/>
    <property type="match status" value="1"/>
</dbReference>
<dbReference type="GO" id="GO:0006281">
    <property type="term" value="P:DNA repair"/>
    <property type="evidence" value="ECO:0007669"/>
    <property type="project" value="TreeGrafter"/>
</dbReference>
<dbReference type="RefSeq" id="WP_008063496.1">
    <property type="nucleotide sequence ID" value="NZ_AFHG01000057.1"/>
</dbReference>
<protein>
    <recommendedName>
        <fullName evidence="4">phosphoglycolate phosphatase</fullName>
        <ecNumber evidence="4">3.1.3.18</ecNumber>
    </recommendedName>
</protein>
<proteinExistence type="inferred from homology"/>
<dbReference type="GO" id="GO:0008967">
    <property type="term" value="F:phosphoglycolate phosphatase activity"/>
    <property type="evidence" value="ECO:0007669"/>
    <property type="project" value="UniProtKB-EC"/>
</dbReference>
<sequence length="234" mass="24474">MTDKNIPDLSRIHAIAFDLDGTLVDSAADIWHALNVGLSTAGLPTVDLVTVRGWIGGGPDRLIARALAHLGRTDDATLPARLRAAFDRATLAAPLDHGMVYDGIEEMVEGLYALCPLVVVTNKPTPLARAVLAAAGLLPFMSTVHGGDREELLKPSPSMLVDASDRLAVSTAQLLMVGDSAADLLAAKAAGCPVALVGWGYGEHASAPGVTPWPLTRPAELLAAMSARFEEQTE</sequence>
<gene>
    <name evidence="5" type="ORF">METUNv1_03235</name>
</gene>
<dbReference type="InterPro" id="IPR050155">
    <property type="entry name" value="HAD-like_hydrolase_sf"/>
</dbReference>
<dbReference type="Pfam" id="PF00702">
    <property type="entry name" value="Hydrolase"/>
    <property type="match status" value="1"/>
</dbReference>
<dbReference type="AlphaFoldDB" id="F5RGD8"/>